<name>A0A401UJJ6_9CLOT</name>
<reference evidence="1 2" key="1">
    <citation type="submission" date="2018-11" db="EMBL/GenBank/DDBJ databases">
        <title>Genome sequencing and assembly of Clostridium tagluense strain A121.</title>
        <authorList>
            <person name="Murakami T."/>
            <person name="Segawa T."/>
            <person name="Shcherbakova V.A."/>
            <person name="Mori H."/>
            <person name="Yoshimura Y."/>
        </authorList>
    </citation>
    <scope>NUCLEOTIDE SEQUENCE [LARGE SCALE GENOMIC DNA]</scope>
    <source>
        <strain evidence="1 2">A121</strain>
    </source>
</reference>
<dbReference type="EMBL" id="BHYK01000006">
    <property type="protein sequence ID" value="GCD09741.1"/>
    <property type="molecule type" value="Genomic_DNA"/>
</dbReference>
<organism evidence="1 2">
    <name type="scientific">Clostridium tagluense</name>
    <dbReference type="NCBI Taxonomy" id="360422"/>
    <lineage>
        <taxon>Bacteria</taxon>
        <taxon>Bacillati</taxon>
        <taxon>Bacillota</taxon>
        <taxon>Clostridia</taxon>
        <taxon>Eubacteriales</taxon>
        <taxon>Clostridiaceae</taxon>
        <taxon>Clostridium</taxon>
    </lineage>
</organism>
<sequence>MSTVEPVNKVKAETKQNNKIILNHNFYLKGDKKLWFFILFKIIHLKNYKYCKMHNCPVKTKQNKTKQNKTKQNLLKALNSLFNIILN</sequence>
<accession>A0A401UJJ6</accession>
<protein>
    <submittedName>
        <fullName evidence="1">Uncharacterized protein</fullName>
    </submittedName>
</protein>
<dbReference type="Proteomes" id="UP000287872">
    <property type="component" value="Unassembled WGS sequence"/>
</dbReference>
<comment type="caution">
    <text evidence="1">The sequence shown here is derived from an EMBL/GenBank/DDBJ whole genome shotgun (WGS) entry which is preliminary data.</text>
</comment>
<gene>
    <name evidence="1" type="ORF">Ctaglu_13640</name>
</gene>
<proteinExistence type="predicted"/>
<dbReference type="AlphaFoldDB" id="A0A401UJJ6"/>
<keyword evidence="2" id="KW-1185">Reference proteome</keyword>
<evidence type="ECO:0000313" key="2">
    <source>
        <dbReference type="Proteomes" id="UP000287872"/>
    </source>
</evidence>
<evidence type="ECO:0000313" key="1">
    <source>
        <dbReference type="EMBL" id="GCD09741.1"/>
    </source>
</evidence>